<reference evidence="12 13" key="1">
    <citation type="journal article" date="2019" name="ISME J.">
        <title>Candidatus Macondimonas diazotrophica, a novel gammaproteobacterial genus dominating crude-oil-contaminated coastal sediments.</title>
        <authorList>
            <person name="Karthikeyan S."/>
            <person name="Konstantinidis K."/>
        </authorList>
    </citation>
    <scope>NUCLEOTIDE SEQUENCE [LARGE SCALE GENOMIC DNA]</scope>
    <source>
        <strain evidence="12 13">KTK01</strain>
    </source>
</reference>
<dbReference type="Pfam" id="PF25967">
    <property type="entry name" value="RND-MFP_C"/>
    <property type="match status" value="1"/>
</dbReference>
<dbReference type="Pfam" id="PF25917">
    <property type="entry name" value="BSH_RND"/>
    <property type="match status" value="1"/>
</dbReference>
<dbReference type="PANTHER" id="PTHR30469">
    <property type="entry name" value="MULTIDRUG RESISTANCE PROTEIN MDTA"/>
    <property type="match status" value="1"/>
</dbReference>
<evidence type="ECO:0000313" key="12">
    <source>
        <dbReference type="EMBL" id="TFZ82675.1"/>
    </source>
</evidence>
<dbReference type="Proteomes" id="UP000297890">
    <property type="component" value="Unassembled WGS sequence"/>
</dbReference>
<dbReference type="Pfam" id="PF25944">
    <property type="entry name" value="Beta-barrel_RND"/>
    <property type="match status" value="1"/>
</dbReference>
<keyword evidence="7" id="KW-0175">Coiled coil</keyword>
<dbReference type="NCBIfam" id="TIGR01730">
    <property type="entry name" value="RND_mfp"/>
    <property type="match status" value="1"/>
</dbReference>
<dbReference type="Gene3D" id="2.40.50.100">
    <property type="match status" value="1"/>
</dbReference>
<evidence type="ECO:0000259" key="9">
    <source>
        <dbReference type="Pfam" id="PF25917"/>
    </source>
</evidence>
<evidence type="ECO:0000256" key="6">
    <source>
        <dbReference type="ARBA" id="ARBA00023136"/>
    </source>
</evidence>
<comment type="similarity">
    <text evidence="2">Belongs to the membrane fusion protein (MFP) (TC 8.A.1) family.</text>
</comment>
<dbReference type="NCBIfam" id="NF008589">
    <property type="entry name" value="PRK11556.1"/>
    <property type="match status" value="1"/>
</dbReference>
<dbReference type="GO" id="GO:1990281">
    <property type="term" value="C:efflux pump complex"/>
    <property type="evidence" value="ECO:0007669"/>
    <property type="project" value="TreeGrafter"/>
</dbReference>
<dbReference type="Gene3D" id="1.10.287.470">
    <property type="entry name" value="Helix hairpin bin"/>
    <property type="match status" value="1"/>
</dbReference>
<comment type="caution">
    <text evidence="12">The sequence shown here is derived from an EMBL/GenBank/DDBJ whole genome shotgun (WGS) entry which is preliminary data.</text>
</comment>
<feature type="coiled-coil region" evidence="7">
    <location>
        <begin position="124"/>
        <end position="158"/>
    </location>
</feature>
<dbReference type="SUPFAM" id="SSF111369">
    <property type="entry name" value="HlyD-like secretion proteins"/>
    <property type="match status" value="1"/>
</dbReference>
<dbReference type="Gene3D" id="2.40.420.20">
    <property type="match status" value="1"/>
</dbReference>
<feature type="domain" description="Multidrug resistance protein MdtA-like alpha-helical hairpin" evidence="8">
    <location>
        <begin position="123"/>
        <end position="193"/>
    </location>
</feature>
<protein>
    <submittedName>
        <fullName evidence="12">MdtA/MuxA family multidrug efflux RND transporter periplasmic adaptor subunit</fullName>
    </submittedName>
</protein>
<dbReference type="AlphaFoldDB" id="A0A4Z0F8N1"/>
<evidence type="ECO:0000313" key="13">
    <source>
        <dbReference type="Proteomes" id="UP000297890"/>
    </source>
</evidence>
<evidence type="ECO:0000259" key="10">
    <source>
        <dbReference type="Pfam" id="PF25944"/>
    </source>
</evidence>
<evidence type="ECO:0000256" key="1">
    <source>
        <dbReference type="ARBA" id="ARBA00004533"/>
    </source>
</evidence>
<feature type="domain" description="Multidrug resistance protein MdtA-like C-terminal permuted SH3" evidence="11">
    <location>
        <begin position="319"/>
        <end position="377"/>
    </location>
</feature>
<dbReference type="Pfam" id="PF25876">
    <property type="entry name" value="HH_MFP_RND"/>
    <property type="match status" value="1"/>
</dbReference>
<evidence type="ECO:0000256" key="5">
    <source>
        <dbReference type="ARBA" id="ARBA00022519"/>
    </source>
</evidence>
<keyword evidence="6" id="KW-0472">Membrane</keyword>
<evidence type="ECO:0000259" key="8">
    <source>
        <dbReference type="Pfam" id="PF25876"/>
    </source>
</evidence>
<dbReference type="GO" id="GO:0015562">
    <property type="term" value="F:efflux transmembrane transporter activity"/>
    <property type="evidence" value="ECO:0007669"/>
    <property type="project" value="TreeGrafter"/>
</dbReference>
<sequence length="400" mass="43166">MKRSTASAPSNRASRPIPIPGGRVGLSVVLLALAIGATLLLRTPQPSAQSAAVDRPVPVSVATVQSSDLQVYLNGLGTVTPLNSVTVRSRVDGELIALHFAEGQMVREGALLAEIDPRPFQIQLQQAQAQLARDQALLANAQQDLARYEQLLKEDSIAQQQVSTQQALVRQYQAALQGDHAQLGNARLQLDYTRITAPIGGRIGLRTVDRGNLVRAADPNGLAVITQTQPIAIVFDIPEDDLSRVRERLRKASLPVTAFNRDQSTTLGQGQLTAIDNRINATTGMVRLKAQFPNRDEQLFPNQFVNARLLLEVARDSRVIPDAAIQRGADGPYVWVVGPDQKVTARPIQTATRDRGLTAITAGLQIGERVVIDGTERLAEGKAVEIVKKSQPADEASQSP</sequence>
<dbReference type="EMBL" id="SRIO01000007">
    <property type="protein sequence ID" value="TFZ82675.1"/>
    <property type="molecule type" value="Genomic_DNA"/>
</dbReference>
<evidence type="ECO:0000256" key="4">
    <source>
        <dbReference type="ARBA" id="ARBA00022475"/>
    </source>
</evidence>
<dbReference type="FunFam" id="2.40.420.20:FF:000001">
    <property type="entry name" value="Efflux RND transporter periplasmic adaptor subunit"/>
    <property type="match status" value="1"/>
</dbReference>
<dbReference type="InterPro" id="IPR058627">
    <property type="entry name" value="MdtA-like_C"/>
</dbReference>
<dbReference type="GO" id="GO:0005886">
    <property type="term" value="C:plasma membrane"/>
    <property type="evidence" value="ECO:0007669"/>
    <property type="project" value="UniProtKB-SubCell"/>
</dbReference>
<keyword evidence="4" id="KW-1003">Cell membrane</keyword>
<proteinExistence type="inferred from homology"/>
<keyword evidence="13" id="KW-1185">Reference proteome</keyword>
<comment type="subcellular location">
    <subcellularLocation>
        <location evidence="1">Cell inner membrane</location>
    </subcellularLocation>
</comment>
<dbReference type="RefSeq" id="WP_135281662.1">
    <property type="nucleotide sequence ID" value="NZ_SRIO01000007.1"/>
</dbReference>
<feature type="domain" description="Multidrug resistance protein MdtA-like beta-barrel" evidence="10">
    <location>
        <begin position="230"/>
        <end position="311"/>
    </location>
</feature>
<evidence type="ECO:0000256" key="7">
    <source>
        <dbReference type="SAM" id="Coils"/>
    </source>
</evidence>
<organism evidence="12 13">
    <name type="scientific">Candidatus Macondimonas diazotrophica</name>
    <dbReference type="NCBI Taxonomy" id="2305248"/>
    <lineage>
        <taxon>Bacteria</taxon>
        <taxon>Pseudomonadati</taxon>
        <taxon>Pseudomonadota</taxon>
        <taxon>Gammaproteobacteria</taxon>
        <taxon>Chromatiales</taxon>
        <taxon>Ectothiorhodospiraceae</taxon>
        <taxon>Candidatus Macondimonas</taxon>
    </lineage>
</organism>
<name>A0A4Z0F8N1_9GAMM</name>
<dbReference type="InterPro" id="IPR058625">
    <property type="entry name" value="MdtA-like_BSH"/>
</dbReference>
<evidence type="ECO:0000256" key="3">
    <source>
        <dbReference type="ARBA" id="ARBA00022448"/>
    </source>
</evidence>
<evidence type="ECO:0000259" key="11">
    <source>
        <dbReference type="Pfam" id="PF25967"/>
    </source>
</evidence>
<feature type="domain" description="Multidrug resistance protein MdtA-like barrel-sandwich hybrid" evidence="9">
    <location>
        <begin position="83"/>
        <end position="226"/>
    </location>
</feature>
<dbReference type="InterPro" id="IPR058626">
    <property type="entry name" value="MdtA-like_b-barrel"/>
</dbReference>
<dbReference type="OrthoDB" id="9800613at2"/>
<dbReference type="InterPro" id="IPR058624">
    <property type="entry name" value="MdtA-like_HH"/>
</dbReference>
<accession>A0A4Z0F8N1</accession>
<dbReference type="Gene3D" id="2.40.30.170">
    <property type="match status" value="1"/>
</dbReference>
<gene>
    <name evidence="12" type="ORF">E4680_06830</name>
</gene>
<keyword evidence="5" id="KW-0997">Cell inner membrane</keyword>
<evidence type="ECO:0000256" key="2">
    <source>
        <dbReference type="ARBA" id="ARBA00009477"/>
    </source>
</evidence>
<dbReference type="InterPro" id="IPR006143">
    <property type="entry name" value="RND_pump_MFP"/>
</dbReference>
<dbReference type="PANTHER" id="PTHR30469:SF12">
    <property type="entry name" value="MULTIDRUG RESISTANCE PROTEIN MDTA"/>
    <property type="match status" value="1"/>
</dbReference>
<keyword evidence="3" id="KW-0813">Transport</keyword>